<evidence type="ECO:0000313" key="2">
    <source>
        <dbReference type="EMBL" id="PNR27357.1"/>
    </source>
</evidence>
<evidence type="ECO:0000256" key="1">
    <source>
        <dbReference type="SAM" id="MobiDB-lite"/>
    </source>
</evidence>
<dbReference type="AlphaFoldDB" id="A0A2K1IDK7"/>
<dbReference type="Gramene" id="Pp3c25_2699V3.1">
    <property type="protein sequence ID" value="Pp3c25_2699V3.1"/>
    <property type="gene ID" value="Pp3c25_2699"/>
</dbReference>
<gene>
    <name evidence="3" type="primary">LOC112277574</name>
    <name evidence="2" type="ORF">PHYPA_029509</name>
</gene>
<evidence type="ECO:0000313" key="4">
    <source>
        <dbReference type="Proteomes" id="UP000006727"/>
    </source>
</evidence>
<sequence>MLVSMIKQCGNILGSKPAPTSYTSKGLTMLAKKRKRARKQRAYKCSRARRAYVRRRASKTTPKKRRRRRRRKTRLNARRAPQARLTPRSESTSVQDSDSDSESSFKRTRKSAPKEKADNASVSNKRPCRRRAREKNNETTKQSMSESFQKSIPASKYISFDAYQAAVEKWNSDMTQAQLEAQGVGGAAFPPPGSKS</sequence>
<organism evidence="2">
    <name type="scientific">Physcomitrium patens</name>
    <name type="common">Spreading-leaved earth moss</name>
    <name type="synonym">Physcomitrella patens</name>
    <dbReference type="NCBI Taxonomy" id="3218"/>
    <lineage>
        <taxon>Eukaryota</taxon>
        <taxon>Viridiplantae</taxon>
        <taxon>Streptophyta</taxon>
        <taxon>Embryophyta</taxon>
        <taxon>Bryophyta</taxon>
        <taxon>Bryophytina</taxon>
        <taxon>Bryopsida</taxon>
        <taxon>Funariidae</taxon>
        <taxon>Funariales</taxon>
        <taxon>Funariaceae</taxon>
        <taxon>Physcomitrium</taxon>
    </lineage>
</organism>
<protein>
    <submittedName>
        <fullName evidence="2 3">Uncharacterized protein</fullName>
    </submittedName>
</protein>
<reference evidence="3" key="3">
    <citation type="submission" date="2020-12" db="UniProtKB">
        <authorList>
            <consortium name="EnsemblPlants"/>
        </authorList>
    </citation>
    <scope>IDENTIFICATION</scope>
</reference>
<keyword evidence="4" id="KW-1185">Reference proteome</keyword>
<accession>A0A2K1IDK7</accession>
<dbReference type="GeneID" id="112277574"/>
<proteinExistence type="predicted"/>
<reference evidence="2 4" key="2">
    <citation type="journal article" date="2018" name="Plant J.">
        <title>The Physcomitrella patens chromosome-scale assembly reveals moss genome structure and evolution.</title>
        <authorList>
            <person name="Lang D."/>
            <person name="Ullrich K.K."/>
            <person name="Murat F."/>
            <person name="Fuchs J."/>
            <person name="Jenkins J."/>
            <person name="Haas F.B."/>
            <person name="Piednoel M."/>
            <person name="Gundlach H."/>
            <person name="Van Bel M."/>
            <person name="Meyberg R."/>
            <person name="Vives C."/>
            <person name="Morata J."/>
            <person name="Symeonidi A."/>
            <person name="Hiss M."/>
            <person name="Muchero W."/>
            <person name="Kamisugi Y."/>
            <person name="Saleh O."/>
            <person name="Blanc G."/>
            <person name="Decker E.L."/>
            <person name="van Gessel N."/>
            <person name="Grimwood J."/>
            <person name="Hayes R.D."/>
            <person name="Graham S.W."/>
            <person name="Gunter L.E."/>
            <person name="McDaniel S.F."/>
            <person name="Hoernstein S.N.W."/>
            <person name="Larsson A."/>
            <person name="Li F.W."/>
            <person name="Perroud P.F."/>
            <person name="Phillips J."/>
            <person name="Ranjan P."/>
            <person name="Rokshar D.S."/>
            <person name="Rothfels C.J."/>
            <person name="Schneider L."/>
            <person name="Shu S."/>
            <person name="Stevenson D.W."/>
            <person name="Thummler F."/>
            <person name="Tillich M."/>
            <person name="Villarreal Aguilar J.C."/>
            <person name="Widiez T."/>
            <person name="Wong G.K."/>
            <person name="Wymore A."/>
            <person name="Zhang Y."/>
            <person name="Zimmer A.D."/>
            <person name="Quatrano R.S."/>
            <person name="Mayer K.F.X."/>
            <person name="Goodstein D."/>
            <person name="Casacuberta J.M."/>
            <person name="Vandepoele K."/>
            <person name="Reski R."/>
            <person name="Cuming A.C."/>
            <person name="Tuskan G.A."/>
            <person name="Maumus F."/>
            <person name="Salse J."/>
            <person name="Schmutz J."/>
            <person name="Rensing S.A."/>
        </authorList>
    </citation>
    <scope>NUCLEOTIDE SEQUENCE [LARGE SCALE GENOMIC DNA]</scope>
    <source>
        <strain evidence="3 4">cv. Gransden 2004</strain>
    </source>
</reference>
<dbReference type="Proteomes" id="UP000006727">
    <property type="component" value="Chromosome 25"/>
</dbReference>
<feature type="compositionally biased region" description="Basic residues" evidence="1">
    <location>
        <begin position="31"/>
        <end position="77"/>
    </location>
</feature>
<evidence type="ECO:0000313" key="3">
    <source>
        <dbReference type="EnsemblPlants" id="Pp3c25_2699V3.1"/>
    </source>
</evidence>
<feature type="region of interest" description="Disordered" evidence="1">
    <location>
        <begin position="16"/>
        <end position="154"/>
    </location>
</feature>
<name>A0A2K1IDK7_PHYPA</name>
<reference evidence="2 4" key="1">
    <citation type="journal article" date="2008" name="Science">
        <title>The Physcomitrella genome reveals evolutionary insights into the conquest of land by plants.</title>
        <authorList>
            <person name="Rensing S."/>
            <person name="Lang D."/>
            <person name="Zimmer A."/>
            <person name="Terry A."/>
            <person name="Salamov A."/>
            <person name="Shapiro H."/>
            <person name="Nishiyama T."/>
            <person name="Perroud P.-F."/>
            <person name="Lindquist E."/>
            <person name="Kamisugi Y."/>
            <person name="Tanahashi T."/>
            <person name="Sakakibara K."/>
            <person name="Fujita T."/>
            <person name="Oishi K."/>
            <person name="Shin-I T."/>
            <person name="Kuroki Y."/>
            <person name="Toyoda A."/>
            <person name="Suzuki Y."/>
            <person name="Hashimoto A."/>
            <person name="Yamaguchi K."/>
            <person name="Sugano A."/>
            <person name="Kohara Y."/>
            <person name="Fujiyama A."/>
            <person name="Anterola A."/>
            <person name="Aoki S."/>
            <person name="Ashton N."/>
            <person name="Barbazuk W.B."/>
            <person name="Barker E."/>
            <person name="Bennetzen J."/>
            <person name="Bezanilla M."/>
            <person name="Blankenship R."/>
            <person name="Cho S.H."/>
            <person name="Dutcher S."/>
            <person name="Estelle M."/>
            <person name="Fawcett J.A."/>
            <person name="Gundlach H."/>
            <person name="Hanada K."/>
            <person name="Heyl A."/>
            <person name="Hicks K.A."/>
            <person name="Hugh J."/>
            <person name="Lohr M."/>
            <person name="Mayer K."/>
            <person name="Melkozernov A."/>
            <person name="Murata T."/>
            <person name="Nelson D."/>
            <person name="Pils B."/>
            <person name="Prigge M."/>
            <person name="Reiss B."/>
            <person name="Renner T."/>
            <person name="Rombauts S."/>
            <person name="Rushton P."/>
            <person name="Sanderfoot A."/>
            <person name="Schween G."/>
            <person name="Shiu S.-H."/>
            <person name="Stueber K."/>
            <person name="Theodoulou F.L."/>
            <person name="Tu H."/>
            <person name="Van de Peer Y."/>
            <person name="Verrier P.J."/>
            <person name="Waters E."/>
            <person name="Wood A."/>
            <person name="Yang L."/>
            <person name="Cove D."/>
            <person name="Cuming A."/>
            <person name="Hasebe M."/>
            <person name="Lucas S."/>
            <person name="Mishler D.B."/>
            <person name="Reski R."/>
            <person name="Grigoriev I."/>
            <person name="Quatrano R.S."/>
            <person name="Boore J.L."/>
        </authorList>
    </citation>
    <scope>NUCLEOTIDE SEQUENCE [LARGE SCALE GENOMIC DNA]</scope>
    <source>
        <strain evidence="3 4">cv. Gransden 2004</strain>
    </source>
</reference>
<dbReference type="EMBL" id="ABEU02000025">
    <property type="protein sequence ID" value="PNR27357.1"/>
    <property type="molecule type" value="Genomic_DNA"/>
</dbReference>
<dbReference type="EnsemblPlants" id="Pp3c25_2699V3.1">
    <property type="protein sequence ID" value="Pp3c25_2699V3.1"/>
    <property type="gene ID" value="Pp3c25_2699"/>
</dbReference>
<feature type="compositionally biased region" description="Polar residues" evidence="1">
    <location>
        <begin position="139"/>
        <end position="152"/>
    </location>
</feature>
<dbReference type="RefSeq" id="XP_024365841.1">
    <property type="nucleotide sequence ID" value="XM_024510073.2"/>
</dbReference>